<keyword evidence="5" id="KW-0496">Mitochondrion</keyword>
<gene>
    <name evidence="13" type="ORF">ROHU_030079</name>
</gene>
<name>A0A498LUQ7_LABRO</name>
<reference evidence="13 14" key="1">
    <citation type="submission" date="2018-03" db="EMBL/GenBank/DDBJ databases">
        <title>Draft genome sequence of Rohu Carp (Labeo rohita).</title>
        <authorList>
            <person name="Das P."/>
            <person name="Kushwaha B."/>
            <person name="Joshi C.G."/>
            <person name="Kumar D."/>
            <person name="Nagpure N.S."/>
            <person name="Sahoo L."/>
            <person name="Das S.P."/>
            <person name="Bit A."/>
            <person name="Patnaik S."/>
            <person name="Meher P.K."/>
            <person name="Jayasankar P."/>
            <person name="Koringa P.G."/>
            <person name="Patel N.V."/>
            <person name="Hinsu A.T."/>
            <person name="Kumar R."/>
            <person name="Pandey M."/>
            <person name="Agarwal S."/>
            <person name="Srivastava S."/>
            <person name="Singh M."/>
            <person name="Iquebal M.A."/>
            <person name="Jaiswal S."/>
            <person name="Angadi U.B."/>
            <person name="Kumar N."/>
            <person name="Raza M."/>
            <person name="Shah T.M."/>
            <person name="Rai A."/>
            <person name="Jena J.K."/>
        </authorList>
    </citation>
    <scope>NUCLEOTIDE SEQUENCE [LARGE SCALE GENOMIC DNA]</scope>
    <source>
        <strain evidence="13">DASCIFA01</strain>
        <tissue evidence="13">Testis</tissue>
    </source>
</reference>
<evidence type="ECO:0000259" key="12">
    <source>
        <dbReference type="PROSITE" id="PS50050"/>
    </source>
</evidence>
<dbReference type="PANTHER" id="PTHR15909">
    <property type="entry name" value="39S RIBOSOMAL PROTEIN L35, MITOCHONDRIAL"/>
    <property type="match status" value="1"/>
</dbReference>
<accession>A0A498LUQ7</accession>
<dbReference type="GO" id="GO:0003735">
    <property type="term" value="F:structural constituent of ribosome"/>
    <property type="evidence" value="ECO:0007669"/>
    <property type="project" value="InterPro"/>
</dbReference>
<comment type="caution">
    <text evidence="9">Lacks conserved residue(s) required for the propagation of feature annotation.</text>
</comment>
<keyword evidence="3" id="KW-0809">Transit peptide</keyword>
<evidence type="ECO:0000313" key="14">
    <source>
        <dbReference type="Proteomes" id="UP000290572"/>
    </source>
</evidence>
<dbReference type="Pfam" id="PF07699">
    <property type="entry name" value="Ephrin_rec_like"/>
    <property type="match status" value="1"/>
</dbReference>
<evidence type="ECO:0000313" key="13">
    <source>
        <dbReference type="EMBL" id="RXN11353.1"/>
    </source>
</evidence>
<dbReference type="InterPro" id="IPR011641">
    <property type="entry name" value="Tyr-kin_ephrin_A/B_rcpt-like"/>
</dbReference>
<evidence type="ECO:0000256" key="2">
    <source>
        <dbReference type="ARBA" id="ARBA00006598"/>
    </source>
</evidence>
<dbReference type="GO" id="GO:1990904">
    <property type="term" value="C:ribonucleoprotein complex"/>
    <property type="evidence" value="ECO:0007669"/>
    <property type="project" value="UniProtKB-KW"/>
</dbReference>
<keyword evidence="11" id="KW-0732">Signal</keyword>
<sequence length="447" mass="49496">MERLGVLSVFAIACVLGVVMSQTTLSPAVTITTVSANITTAAPSCSGLNISTCKACTPGSYYDNGFYTSLQNSTSCNPCPQGTYCNSSSCSQCRVCPAGSEALQTASKECMPCRPGMHKPSHQTMCQICSSGFYQIHWGQENCDLCPENHYCPSPDVNPIQCPADAFCPEGSTAPGYCMETFFRKAGETCELAPVTIALLVIGGGVGLLFIIILVLRRKRDNDSELSLARTPLLRKDRPPSRFYGIPCDAEPVYAGCAFCLSYQATVVDAASVAFKMAATLTRGLSGLLRPLSVLGRDCLRLTQTARFSAVVQRHVCKPLPAAHPTASLQQTSLLNRVTPLIPSLMLQPVRNLTYYSLRKGKRKSVKSVVQRFLRLHCGLWVRRKAGYKKKLWKKSAARKKRLREHVFCNKTQCKLLDKMTTPYWKRRNWYLNDPYQKYHDRVNLKV</sequence>
<dbReference type="GO" id="GO:0005840">
    <property type="term" value="C:ribosome"/>
    <property type="evidence" value="ECO:0007669"/>
    <property type="project" value="UniProtKB-KW"/>
</dbReference>
<dbReference type="Gene3D" id="2.10.50.10">
    <property type="entry name" value="Tumor Necrosis Factor Receptor, subunit A, domain 2"/>
    <property type="match status" value="1"/>
</dbReference>
<evidence type="ECO:0000256" key="4">
    <source>
        <dbReference type="ARBA" id="ARBA00022980"/>
    </source>
</evidence>
<dbReference type="GO" id="GO:0006412">
    <property type="term" value="P:translation"/>
    <property type="evidence" value="ECO:0007669"/>
    <property type="project" value="InterPro"/>
</dbReference>
<dbReference type="PANTHER" id="PTHR15909:SF0">
    <property type="entry name" value="LARGE RIBOSOMAL SUBUNIT PROTEIN BL35M"/>
    <property type="match status" value="1"/>
</dbReference>
<dbReference type="GO" id="GO:0005739">
    <property type="term" value="C:mitochondrion"/>
    <property type="evidence" value="ECO:0007669"/>
    <property type="project" value="UniProtKB-SubCell"/>
</dbReference>
<dbReference type="AlphaFoldDB" id="A0A498LUQ7"/>
<dbReference type="STRING" id="84645.A0A498LUQ7"/>
<keyword evidence="6" id="KW-0687">Ribonucleoprotein</keyword>
<dbReference type="SUPFAM" id="SSF57184">
    <property type="entry name" value="Growth factor receptor domain"/>
    <property type="match status" value="1"/>
</dbReference>
<evidence type="ECO:0000256" key="1">
    <source>
        <dbReference type="ARBA" id="ARBA00004173"/>
    </source>
</evidence>
<keyword evidence="10" id="KW-0812">Transmembrane</keyword>
<feature type="domain" description="TNFR-Cys" evidence="12">
    <location>
        <begin position="78"/>
        <end position="126"/>
    </location>
</feature>
<evidence type="ECO:0000256" key="8">
    <source>
        <dbReference type="ARBA" id="ARBA00035418"/>
    </source>
</evidence>
<dbReference type="SMART" id="SM01411">
    <property type="entry name" value="Ephrin_rec_like"/>
    <property type="match status" value="2"/>
</dbReference>
<keyword evidence="10" id="KW-0472">Membrane</keyword>
<organism evidence="13 14">
    <name type="scientific">Labeo rohita</name>
    <name type="common">Indian major carp</name>
    <name type="synonym">Cyprinus rohita</name>
    <dbReference type="NCBI Taxonomy" id="84645"/>
    <lineage>
        <taxon>Eukaryota</taxon>
        <taxon>Metazoa</taxon>
        <taxon>Chordata</taxon>
        <taxon>Craniata</taxon>
        <taxon>Vertebrata</taxon>
        <taxon>Euteleostomi</taxon>
        <taxon>Actinopterygii</taxon>
        <taxon>Neopterygii</taxon>
        <taxon>Teleostei</taxon>
        <taxon>Ostariophysi</taxon>
        <taxon>Cypriniformes</taxon>
        <taxon>Cyprinidae</taxon>
        <taxon>Labeoninae</taxon>
        <taxon>Labeonini</taxon>
        <taxon>Labeo</taxon>
    </lineage>
</organism>
<feature type="signal peptide" evidence="11">
    <location>
        <begin position="1"/>
        <end position="21"/>
    </location>
</feature>
<keyword evidence="14" id="KW-1185">Reference proteome</keyword>
<dbReference type="Proteomes" id="UP000290572">
    <property type="component" value="Unassembled WGS sequence"/>
</dbReference>
<dbReference type="InterPro" id="IPR009030">
    <property type="entry name" value="Growth_fac_rcpt_cys_sf"/>
</dbReference>
<dbReference type="InterPro" id="IPR001368">
    <property type="entry name" value="TNFR/NGFR_Cys_rich_reg"/>
</dbReference>
<dbReference type="InterPro" id="IPR037229">
    <property type="entry name" value="Ribosomal_bL35_sf"/>
</dbReference>
<evidence type="ECO:0000256" key="9">
    <source>
        <dbReference type="PROSITE-ProRule" id="PRU00206"/>
    </source>
</evidence>
<dbReference type="EMBL" id="QBIY01013148">
    <property type="protein sequence ID" value="RXN11353.1"/>
    <property type="molecule type" value="Genomic_DNA"/>
</dbReference>
<evidence type="ECO:0007829" key="15">
    <source>
        <dbReference type="PeptideAtlas" id="A0A498LUQ7"/>
    </source>
</evidence>
<comment type="caution">
    <text evidence="13">The sequence shown here is derived from an EMBL/GenBank/DDBJ whole genome shotgun (WGS) entry which is preliminary data.</text>
</comment>
<comment type="subcellular location">
    <subcellularLocation>
        <location evidence="1">Mitochondrion</location>
    </subcellularLocation>
</comment>
<feature type="chain" id="PRO_5019838403" description="Large ribosomal subunit protein bL35m" evidence="11">
    <location>
        <begin position="22"/>
        <end position="447"/>
    </location>
</feature>
<evidence type="ECO:0000256" key="5">
    <source>
        <dbReference type="ARBA" id="ARBA00023128"/>
    </source>
</evidence>
<comment type="similarity">
    <text evidence="2">Belongs to the bacterial ribosomal protein bL35 family.</text>
</comment>
<evidence type="ECO:0000256" key="10">
    <source>
        <dbReference type="SAM" id="Phobius"/>
    </source>
</evidence>
<dbReference type="InterPro" id="IPR021137">
    <property type="entry name" value="Ribosomal_bL35-like"/>
</dbReference>
<evidence type="ECO:0000256" key="6">
    <source>
        <dbReference type="ARBA" id="ARBA00023274"/>
    </source>
</evidence>
<keyword evidence="4" id="KW-0689">Ribosomal protein</keyword>
<dbReference type="SUPFAM" id="SSF143034">
    <property type="entry name" value="L35p-like"/>
    <property type="match status" value="1"/>
</dbReference>
<dbReference type="InterPro" id="IPR019338">
    <property type="entry name" value="Ribosomal_bL35m"/>
</dbReference>
<feature type="transmembrane region" description="Helical" evidence="10">
    <location>
        <begin position="192"/>
        <end position="216"/>
    </location>
</feature>
<evidence type="ECO:0000256" key="7">
    <source>
        <dbReference type="ARBA" id="ARBA00035273"/>
    </source>
</evidence>
<evidence type="ECO:0000256" key="11">
    <source>
        <dbReference type="SAM" id="SignalP"/>
    </source>
</evidence>
<dbReference type="PROSITE" id="PS50050">
    <property type="entry name" value="TNFR_NGFR_2"/>
    <property type="match status" value="1"/>
</dbReference>
<proteinExistence type="evidence at protein level"/>
<keyword evidence="15" id="KW-1267">Proteomics identification</keyword>
<keyword evidence="10" id="KW-1133">Transmembrane helix</keyword>
<feature type="repeat" description="TNFR-Cys" evidence="9">
    <location>
        <begin position="78"/>
        <end position="126"/>
    </location>
</feature>
<evidence type="ECO:0000256" key="3">
    <source>
        <dbReference type="ARBA" id="ARBA00022946"/>
    </source>
</evidence>
<protein>
    <recommendedName>
        <fullName evidence="7">Large ribosomal subunit protein bL35m</fullName>
    </recommendedName>
    <alternativeName>
        <fullName evidence="8">39S ribosomal protein L35, mitochondrial</fullName>
    </alternativeName>
</protein>
<dbReference type="Pfam" id="PF01632">
    <property type="entry name" value="Ribosomal_L35p"/>
    <property type="match status" value="1"/>
</dbReference>